<dbReference type="InterPro" id="IPR011009">
    <property type="entry name" value="Kinase-like_dom_sf"/>
</dbReference>
<dbReference type="OrthoDB" id="204958at2759"/>
<dbReference type="AlphaFoldDB" id="A0A1E4SLZ3"/>
<comment type="subunit">
    <text evidence="7">Homodimer. Forms a heterotrimer with a catalytic subunit PAN2 to form the poly(A)-nuclease (PAN) deadenylation complex. Interacts (via PAM-2 motif) with poly(A)-binding protein PAB1 (via PABC domain), conferring substrate specificity of the enzyme complex.</text>
</comment>
<feature type="compositionally biased region" description="Polar residues" evidence="9">
    <location>
        <begin position="158"/>
        <end position="174"/>
    </location>
</feature>
<evidence type="ECO:0000256" key="5">
    <source>
        <dbReference type="ARBA" id="ARBA00022840"/>
    </source>
</evidence>
<dbReference type="InterPro" id="IPR041332">
    <property type="entry name" value="Pan3_CK"/>
</dbReference>
<evidence type="ECO:0000313" key="13">
    <source>
        <dbReference type="Proteomes" id="UP000094285"/>
    </source>
</evidence>
<dbReference type="HAMAP" id="MF_03181">
    <property type="entry name" value="PAN3"/>
    <property type="match status" value="1"/>
</dbReference>
<feature type="compositionally biased region" description="Low complexity" evidence="9">
    <location>
        <begin position="97"/>
        <end position="109"/>
    </location>
</feature>
<feature type="binding site" evidence="7">
    <location>
        <position position="305"/>
    </location>
    <ligand>
        <name>ATP</name>
        <dbReference type="ChEBI" id="CHEBI:30616"/>
    </ligand>
</feature>
<comment type="domain">
    <text evidence="7">Contains a pseudokinase domain. The protein kinase domain is predicted to be catalytically inactive because some of the residues important for catalytic activity are substituted and it lacks the equivalent of the binding site for a peptide substrate. However, it has retained an ATP-binding site and ATP-binding is required for mRNA degradation, stimulating the activity of the PAN2 nuclease in vitro. The nucleotide-binding site is juxtaposed to the RNase active site of PAN2 in the complex and may actually bind nucleosides of a poly(A) RNA rather than ATP, feeding the poly(A)-tail to the active site of the deadenylase and thus increasing the efficiency with which this distributive enzyme degrades oligo(A) RNAs.</text>
</comment>
<dbReference type="GeneID" id="30983482"/>
<dbReference type="Gene3D" id="1.10.287.3700">
    <property type="match status" value="1"/>
</dbReference>
<dbReference type="EMBL" id="KV453910">
    <property type="protein sequence ID" value="ODV80546.1"/>
    <property type="molecule type" value="Genomic_DNA"/>
</dbReference>
<dbReference type="InterPro" id="IPR000719">
    <property type="entry name" value="Prot_kinase_dom"/>
</dbReference>
<evidence type="ECO:0000259" key="11">
    <source>
        <dbReference type="PROSITE" id="PS50103"/>
    </source>
</evidence>
<dbReference type="GO" id="GO:0008143">
    <property type="term" value="F:poly(A) binding"/>
    <property type="evidence" value="ECO:0007669"/>
    <property type="project" value="TreeGrafter"/>
</dbReference>
<evidence type="ECO:0000256" key="7">
    <source>
        <dbReference type="HAMAP-Rule" id="MF_03181"/>
    </source>
</evidence>
<dbReference type="Gene3D" id="1.10.510.10">
    <property type="entry name" value="Transferase(Phosphotransferase) domain 1"/>
    <property type="match status" value="1"/>
</dbReference>
<evidence type="ECO:0000256" key="9">
    <source>
        <dbReference type="SAM" id="MobiDB-lite"/>
    </source>
</evidence>
<dbReference type="InterPro" id="IPR000571">
    <property type="entry name" value="Znf_CCCH"/>
</dbReference>
<dbReference type="Pfam" id="PF25586">
    <property type="entry name" value="zf-CCCH_PAN3"/>
    <property type="match status" value="1"/>
</dbReference>
<comment type="caution">
    <text evidence="7">Lacks conserved residue(s) required for the propagation of feature annotation.</text>
</comment>
<reference evidence="13" key="1">
    <citation type="submission" date="2016-05" db="EMBL/GenBank/DDBJ databases">
        <title>Comparative genomics of biotechnologically important yeasts.</title>
        <authorList>
            <consortium name="DOE Joint Genome Institute"/>
            <person name="Riley R."/>
            <person name="Haridas S."/>
            <person name="Wolfe K.H."/>
            <person name="Lopes M.R."/>
            <person name="Hittinger C.T."/>
            <person name="Goker M."/>
            <person name="Salamov A."/>
            <person name="Wisecaver J."/>
            <person name="Long T.M."/>
            <person name="Aerts A.L."/>
            <person name="Barry K."/>
            <person name="Choi C."/>
            <person name="Clum A."/>
            <person name="Coughlan A.Y."/>
            <person name="Deshpande S."/>
            <person name="Douglass A.P."/>
            <person name="Hanson S.J."/>
            <person name="Klenk H.-P."/>
            <person name="Labutti K."/>
            <person name="Lapidus A."/>
            <person name="Lindquist E."/>
            <person name="Lipzen A."/>
            <person name="Meier-Kolthoff J.P."/>
            <person name="Ohm R.A."/>
            <person name="Otillar R.P."/>
            <person name="Pangilinan J."/>
            <person name="Peng Y."/>
            <person name="Rokas A."/>
            <person name="Rosa C.A."/>
            <person name="Scheuner C."/>
            <person name="Sibirny A.A."/>
            <person name="Slot J.C."/>
            <person name="Stielow J.B."/>
            <person name="Sun H."/>
            <person name="Kurtzman C.P."/>
            <person name="Blackwell M."/>
            <person name="Grigoriev I.V."/>
            <person name="Jeffries T.W."/>
        </authorList>
    </citation>
    <scope>NUCLEOTIDE SEQUENCE [LARGE SCALE GENOMIC DNA]</scope>
    <source>
        <strain evidence="13">NRRL Y-17324</strain>
    </source>
</reference>
<keyword evidence="8" id="KW-0862">Zinc</keyword>
<dbReference type="PROSITE" id="PS50103">
    <property type="entry name" value="ZF_C3H1"/>
    <property type="match status" value="1"/>
</dbReference>
<feature type="zinc finger region" description="C3H1-type" evidence="8">
    <location>
        <begin position="7"/>
        <end position="36"/>
    </location>
</feature>
<evidence type="ECO:0000259" key="10">
    <source>
        <dbReference type="PROSITE" id="PS50011"/>
    </source>
</evidence>
<comment type="domain">
    <text evidence="7">The pseudokinase domain, the coiled-coil (CC), and C-terminal knob domain (CK) form a structural unit (PKC) that forms an extensive high-affinity interaction surface for PAN2.</text>
</comment>
<dbReference type="GO" id="GO:0008270">
    <property type="term" value="F:zinc ion binding"/>
    <property type="evidence" value="ECO:0007669"/>
    <property type="project" value="UniProtKB-KW"/>
</dbReference>
<comment type="similarity">
    <text evidence="7">Belongs to the protein kinase superfamily. PAN3 family.</text>
</comment>
<evidence type="ECO:0000256" key="6">
    <source>
        <dbReference type="ARBA" id="ARBA00023054"/>
    </source>
</evidence>
<dbReference type="Pfam" id="PF18101">
    <property type="entry name" value="Pan3_CK"/>
    <property type="match status" value="1"/>
</dbReference>
<dbReference type="Gene3D" id="1.20.5.5160">
    <property type="match status" value="1"/>
</dbReference>
<evidence type="ECO:0000313" key="12">
    <source>
        <dbReference type="EMBL" id="ODV80546.1"/>
    </source>
</evidence>
<dbReference type="GO" id="GO:0006397">
    <property type="term" value="P:mRNA processing"/>
    <property type="evidence" value="ECO:0007669"/>
    <property type="project" value="UniProtKB-KW"/>
</dbReference>
<accession>A0A1E4SLZ3</accession>
<evidence type="ECO:0000256" key="1">
    <source>
        <dbReference type="ARBA" id="ARBA00004496"/>
    </source>
</evidence>
<feature type="region of interest" description="Disordered" evidence="9">
    <location>
        <begin position="155"/>
        <end position="174"/>
    </location>
</feature>
<keyword evidence="3 7" id="KW-0507">mRNA processing</keyword>
<keyword evidence="6 7" id="KW-0175">Coiled coil</keyword>
<dbReference type="PANTHER" id="PTHR12272:SF11">
    <property type="entry name" value="PAN2-PAN3 DEADENYLATION COMPLEX SUBUNIT PAN3"/>
    <property type="match status" value="1"/>
</dbReference>
<feature type="domain" description="C3H1-type" evidence="11">
    <location>
        <begin position="7"/>
        <end position="36"/>
    </location>
</feature>
<feature type="binding site" evidence="7">
    <location>
        <begin position="355"/>
        <end position="362"/>
    </location>
    <ligand>
        <name>ATP</name>
        <dbReference type="ChEBI" id="CHEBI:30616"/>
    </ligand>
</feature>
<organism evidence="12 13">
    <name type="scientific">Suhomyces tanzawaensis NRRL Y-17324</name>
    <dbReference type="NCBI Taxonomy" id="984487"/>
    <lineage>
        <taxon>Eukaryota</taxon>
        <taxon>Fungi</taxon>
        <taxon>Dikarya</taxon>
        <taxon>Ascomycota</taxon>
        <taxon>Saccharomycotina</taxon>
        <taxon>Pichiomycetes</taxon>
        <taxon>Debaryomycetaceae</taxon>
        <taxon>Suhomyces</taxon>
    </lineage>
</organism>
<dbReference type="SUPFAM" id="SSF56112">
    <property type="entry name" value="Protein kinase-like (PK-like)"/>
    <property type="match status" value="1"/>
</dbReference>
<dbReference type="PANTHER" id="PTHR12272">
    <property type="entry name" value="DEADENYLATION COMPLEX SUBUNIT PAN3"/>
    <property type="match status" value="1"/>
</dbReference>
<name>A0A1E4SLZ3_9ASCO</name>
<gene>
    <name evidence="7" type="primary">PAN3</name>
    <name evidence="12" type="ORF">CANTADRAFT_46509</name>
</gene>
<dbReference type="InterPro" id="IPR030844">
    <property type="entry name" value="PAN3"/>
</dbReference>
<feature type="coiled-coil region" evidence="7">
    <location>
        <begin position="526"/>
        <end position="564"/>
    </location>
</feature>
<dbReference type="GO" id="GO:0004672">
    <property type="term" value="F:protein kinase activity"/>
    <property type="evidence" value="ECO:0007669"/>
    <property type="project" value="InterPro"/>
</dbReference>
<sequence>MNINLDTAKDTLCKNILIYGYCKYENKGCVFSHNTKAAAGAVGAGGSQGAANGNSGGFDAKRKFNFNTPSFQPSVQNVTNKFAALSPRVNDIPVFVPGGSAPPSTGSSGVANSSGLSAPTSRGADSADQTDAPAKKFNVSTPIFMPSNIYGSEFPAGSETNNSIAPPTSNGGSNNPYFPGNSMVPGGTMTPGASEVFYQQQAATYPLQYHLYAPAPPPRLTFPLPPHETNANLMFIPNDLRESLQKKNEATLQTIPRSNLPDHVNTYHSLVPIDKTYEPNSEVWGIPTSLYKVFSNVDGNAYAIRKIDLTFPIINELPFRTIRKWKTVKNSNVVQVQEAFTTMAFGASKLIIAYDYYPNSNTLVEHHRRIGTRTEPITEDIMWNYTIQLVNALVAIHEKGLAARSSLSLSKIIVTNKNRVRLSSCGISDIIDFEKDEEEIGRLGGQGFINKLQREDVHRLGRVLMELSAMTISPNLRNTDKLSLLGLLRTASTLNFSSEYIEMLTKLNEDSEHFDLVQFRQIYLSSRAFKLLNELQNSNDYIESQLGSELENARLFRLMAKLNFIIDRPQAKDWNENGNKYVLKLFRDYVFFQYDEFGKPITDLSRVLVSLNKLDAGIDEKILLVSRDEKSCIMVSYKEVRDMVDSIFRTLTRDR</sequence>
<dbReference type="Gene3D" id="6.10.250.3160">
    <property type="match status" value="1"/>
</dbReference>
<keyword evidence="13" id="KW-1185">Reference proteome</keyword>
<dbReference type="GO" id="GO:0005524">
    <property type="term" value="F:ATP binding"/>
    <property type="evidence" value="ECO:0007669"/>
    <property type="project" value="UniProtKB-UniRule"/>
</dbReference>
<keyword evidence="8" id="KW-0479">Metal-binding</keyword>
<dbReference type="Proteomes" id="UP000094285">
    <property type="component" value="Unassembled WGS sequence"/>
</dbReference>
<feature type="compositionally biased region" description="Polar residues" evidence="9">
    <location>
        <begin position="110"/>
        <end position="120"/>
    </location>
</feature>
<proteinExistence type="inferred from homology"/>
<dbReference type="GO" id="GO:0000932">
    <property type="term" value="C:P-body"/>
    <property type="evidence" value="ECO:0007669"/>
    <property type="project" value="TreeGrafter"/>
</dbReference>
<dbReference type="GO" id="GO:0031251">
    <property type="term" value="C:PAN complex"/>
    <property type="evidence" value="ECO:0007669"/>
    <property type="project" value="UniProtKB-UniRule"/>
</dbReference>
<dbReference type="PROSITE" id="PS50011">
    <property type="entry name" value="PROTEIN_KINASE_DOM"/>
    <property type="match status" value="1"/>
</dbReference>
<comment type="function">
    <text evidence="7">Regulatory subunit of the poly(A)-nuclease (PAN) deadenylation complex, one of two cytoplasmic mRNA deadenylases involved in mRNA turnover. PAN specifically shortens poly(A) tails of RNA and the activity is stimulated by poly(A)-binding protein PAB1. PAN deadenylation is followed by rapid degradation of the shortened mRNA tails by the CCR4-NOT complex. Deadenylated mRNAs are then degraded by two alternative mechanisms, namely exosome-mediated 3'-5' exonucleolytic degradation, or deadenlyation-dependent mRNA decaping and subsequent 5'-3' exonucleolytic degradation by XRN1. May also be involved in post-transcriptional maturation of mRNA poly(A) tails. PAN3 acts as a positive regulator for PAN activity, recruiting the catalytic subunit PAN2 to mRNA via its interaction with RNA and with PAB1.</text>
</comment>
<dbReference type="RefSeq" id="XP_020065668.1">
    <property type="nucleotide sequence ID" value="XM_020209346.1"/>
</dbReference>
<keyword evidence="4 7" id="KW-0547">Nucleotide-binding</keyword>
<evidence type="ECO:0000256" key="2">
    <source>
        <dbReference type="ARBA" id="ARBA00022490"/>
    </source>
</evidence>
<feature type="domain" description="Protein kinase" evidence="10">
    <location>
        <begin position="276"/>
        <end position="655"/>
    </location>
</feature>
<keyword evidence="2 7" id="KW-0963">Cytoplasm</keyword>
<dbReference type="GO" id="GO:0000289">
    <property type="term" value="P:nuclear-transcribed mRNA poly(A) tail shortening"/>
    <property type="evidence" value="ECO:0007669"/>
    <property type="project" value="UniProtKB-UniRule"/>
</dbReference>
<comment type="domain">
    <text evidence="7">The N-terminal zinc finger binds to poly(A) RNA.</text>
</comment>
<dbReference type="STRING" id="984487.A0A1E4SLZ3"/>
<comment type="subcellular location">
    <subcellularLocation>
        <location evidence="1 7">Cytoplasm</location>
    </subcellularLocation>
</comment>
<protein>
    <recommendedName>
        <fullName evidence="7">PAN2-PAN3 deadenylation complex subunit PAN3</fullName>
    </recommendedName>
    <alternativeName>
        <fullName evidence="7">PAB1P-dependent poly(A)-specific ribonuclease</fullName>
    </alternativeName>
    <alternativeName>
        <fullName evidence="7">Poly(A)-nuclease deadenylation complex subunit 3</fullName>
        <shortName evidence="7">PAN deadenylation complex subunit 3</shortName>
    </alternativeName>
</protein>
<keyword evidence="8" id="KW-0863">Zinc-finger</keyword>
<evidence type="ECO:0000256" key="4">
    <source>
        <dbReference type="ARBA" id="ARBA00022741"/>
    </source>
</evidence>
<feature type="region of interest" description="Knob domain" evidence="7">
    <location>
        <begin position="565"/>
        <end position="655"/>
    </location>
</feature>
<keyword evidence="5 7" id="KW-0067">ATP-binding</keyword>
<evidence type="ECO:0000256" key="3">
    <source>
        <dbReference type="ARBA" id="ARBA00022664"/>
    </source>
</evidence>
<evidence type="ECO:0000256" key="8">
    <source>
        <dbReference type="PROSITE-ProRule" id="PRU00723"/>
    </source>
</evidence>
<feature type="region of interest" description="Disordered" evidence="9">
    <location>
        <begin position="96"/>
        <end position="133"/>
    </location>
</feature>